<feature type="chain" id="PRO_5009535291" evidence="2">
    <location>
        <begin position="23"/>
        <end position="116"/>
    </location>
</feature>
<keyword evidence="1" id="KW-0472">Membrane</keyword>
<keyword evidence="1" id="KW-0812">Transmembrane</keyword>
<sequence length="116" mass="11807">MKKITLASVAATALAMPVLGFAVAELPPARDTGGTGVEPIIRILNTVGNWMFGILIAAAAIYILLAAFKFLTASGDSKKIDEAKHMLTYALVAIVVGALTKGIIAIAQAIAAGSGI</sequence>
<evidence type="ECO:0000313" key="4">
    <source>
        <dbReference type="Proteomes" id="UP000179057"/>
    </source>
</evidence>
<comment type="caution">
    <text evidence="3">The sequence shown here is derived from an EMBL/GenBank/DDBJ whole genome shotgun (WGS) entry which is preliminary data.</text>
</comment>
<dbReference type="Pfam" id="PF18895">
    <property type="entry name" value="T4SS_pilin"/>
    <property type="match status" value="1"/>
</dbReference>
<feature type="transmembrane region" description="Helical" evidence="1">
    <location>
        <begin position="48"/>
        <end position="68"/>
    </location>
</feature>
<evidence type="ECO:0000256" key="2">
    <source>
        <dbReference type="SAM" id="SignalP"/>
    </source>
</evidence>
<organism evidence="3 4">
    <name type="scientific">Candidatus Wolfebacteria bacterium RIFOXYD1_FULL_48_65</name>
    <dbReference type="NCBI Taxonomy" id="1802561"/>
    <lineage>
        <taxon>Bacteria</taxon>
        <taxon>Candidatus Wolfeibacteriota</taxon>
    </lineage>
</organism>
<feature type="signal peptide" evidence="2">
    <location>
        <begin position="1"/>
        <end position="22"/>
    </location>
</feature>
<proteinExistence type="predicted"/>
<dbReference type="InterPro" id="IPR043993">
    <property type="entry name" value="T4SS_pilin"/>
</dbReference>
<evidence type="ECO:0000256" key="1">
    <source>
        <dbReference type="SAM" id="Phobius"/>
    </source>
</evidence>
<dbReference type="AlphaFoldDB" id="A0A1F8DZU6"/>
<feature type="transmembrane region" description="Helical" evidence="1">
    <location>
        <begin position="89"/>
        <end position="111"/>
    </location>
</feature>
<name>A0A1F8DZU6_9BACT</name>
<keyword evidence="2" id="KW-0732">Signal</keyword>
<dbReference type="Proteomes" id="UP000179057">
    <property type="component" value="Unassembled WGS sequence"/>
</dbReference>
<reference evidence="3 4" key="1">
    <citation type="journal article" date="2016" name="Nat. Commun.">
        <title>Thousands of microbial genomes shed light on interconnected biogeochemical processes in an aquifer system.</title>
        <authorList>
            <person name="Anantharaman K."/>
            <person name="Brown C.T."/>
            <person name="Hug L.A."/>
            <person name="Sharon I."/>
            <person name="Castelle C.J."/>
            <person name="Probst A.J."/>
            <person name="Thomas B.C."/>
            <person name="Singh A."/>
            <person name="Wilkins M.J."/>
            <person name="Karaoz U."/>
            <person name="Brodie E.L."/>
            <person name="Williams K.H."/>
            <person name="Hubbard S.S."/>
            <person name="Banfield J.F."/>
        </authorList>
    </citation>
    <scope>NUCLEOTIDE SEQUENCE [LARGE SCALE GENOMIC DNA]</scope>
</reference>
<keyword evidence="1" id="KW-1133">Transmembrane helix</keyword>
<gene>
    <name evidence="3" type="ORF">A2610_00095</name>
</gene>
<accession>A0A1F8DZU6</accession>
<protein>
    <submittedName>
        <fullName evidence="3">Uncharacterized protein</fullName>
    </submittedName>
</protein>
<evidence type="ECO:0000313" key="3">
    <source>
        <dbReference type="EMBL" id="OGM93639.1"/>
    </source>
</evidence>
<dbReference type="EMBL" id="MGIV01000023">
    <property type="protein sequence ID" value="OGM93639.1"/>
    <property type="molecule type" value="Genomic_DNA"/>
</dbReference>